<protein>
    <submittedName>
        <fullName evidence="2">Uncharacterized protein</fullName>
    </submittedName>
</protein>
<dbReference type="Proteomes" id="UP000006591">
    <property type="component" value="Chromosome 7"/>
</dbReference>
<feature type="region of interest" description="Disordered" evidence="1">
    <location>
        <begin position="147"/>
        <end position="187"/>
    </location>
</feature>
<reference evidence="2" key="2">
    <citation type="submission" date="2018-04" db="EMBL/GenBank/DDBJ databases">
        <title>OnivRS2 (Oryza nivara Reference Sequence Version 2).</title>
        <authorList>
            <person name="Zhang J."/>
            <person name="Kudrna D."/>
            <person name="Lee S."/>
            <person name="Talag J."/>
            <person name="Rajasekar S."/>
            <person name="Welchert J."/>
            <person name="Hsing Y.-I."/>
            <person name="Wing R.A."/>
        </authorList>
    </citation>
    <scope>NUCLEOTIDE SEQUENCE [LARGE SCALE GENOMIC DNA]</scope>
    <source>
        <strain evidence="2">SL10</strain>
    </source>
</reference>
<dbReference type="HOGENOM" id="CLU_1241816_0_0_1"/>
<reference evidence="2" key="1">
    <citation type="submission" date="2015-04" db="UniProtKB">
        <authorList>
            <consortium name="EnsemblPlants"/>
        </authorList>
    </citation>
    <scope>IDENTIFICATION</scope>
    <source>
        <strain evidence="2">SL10</strain>
    </source>
</reference>
<dbReference type="AlphaFoldDB" id="A0A0E0I360"/>
<feature type="compositionally biased region" description="Basic and acidic residues" evidence="1">
    <location>
        <begin position="166"/>
        <end position="185"/>
    </location>
</feature>
<dbReference type="EnsemblPlants" id="ONIVA07G19430.1">
    <property type="protein sequence ID" value="ONIVA07G19430.1"/>
    <property type="gene ID" value="ONIVA07G19430"/>
</dbReference>
<evidence type="ECO:0000256" key="1">
    <source>
        <dbReference type="SAM" id="MobiDB-lite"/>
    </source>
</evidence>
<keyword evidence="3" id="KW-1185">Reference proteome</keyword>
<evidence type="ECO:0000313" key="2">
    <source>
        <dbReference type="EnsemblPlants" id="ONIVA07G19430.1"/>
    </source>
</evidence>
<accession>A0A0E0I360</accession>
<name>A0A0E0I360_ORYNI</name>
<dbReference type="Gramene" id="ONIVA07G19430.1">
    <property type="protein sequence ID" value="ONIVA07G19430.1"/>
    <property type="gene ID" value="ONIVA07G19430"/>
</dbReference>
<proteinExistence type="predicted"/>
<evidence type="ECO:0000313" key="3">
    <source>
        <dbReference type="Proteomes" id="UP000006591"/>
    </source>
</evidence>
<organism evidence="2">
    <name type="scientific">Oryza nivara</name>
    <name type="common">Indian wild rice</name>
    <name type="synonym">Oryza sativa f. spontanea</name>
    <dbReference type="NCBI Taxonomy" id="4536"/>
    <lineage>
        <taxon>Eukaryota</taxon>
        <taxon>Viridiplantae</taxon>
        <taxon>Streptophyta</taxon>
        <taxon>Embryophyta</taxon>
        <taxon>Tracheophyta</taxon>
        <taxon>Spermatophyta</taxon>
        <taxon>Magnoliopsida</taxon>
        <taxon>Liliopsida</taxon>
        <taxon>Poales</taxon>
        <taxon>Poaceae</taxon>
        <taxon>BOP clade</taxon>
        <taxon>Oryzoideae</taxon>
        <taxon>Oryzeae</taxon>
        <taxon>Oryzinae</taxon>
        <taxon>Oryza</taxon>
    </lineage>
</organism>
<sequence length="223" mass="23582">MILAKRPRKVCFVTEPCASFYSSRDRLIELNKRGGTKPSGGAKQTRQQRSYCKQFPTNWASKVSVWPIVPGAAAAQLLRVEAATASASKSRTPPPPPPPGCSAALPLALPCFRGLRRTGSSRLEGGLAVEEGGGVWLIENSAEGNPGCGGDGHGRGGGAGAAGEGEEVRGLRRPETEAGPCEHHRAAGQGVPAAEDLLGLEKEHRKFGEEWSHQYAIHGQSWL</sequence>
<feature type="compositionally biased region" description="Gly residues" evidence="1">
    <location>
        <begin position="147"/>
        <end position="163"/>
    </location>
</feature>